<feature type="domain" description="Plasmid pRiA4b Orf3-like" evidence="1">
    <location>
        <begin position="2"/>
        <end position="39"/>
    </location>
</feature>
<keyword evidence="3" id="KW-1185">Reference proteome</keyword>
<dbReference type="AlphaFoldDB" id="A0A0C1R087"/>
<gene>
    <name evidence="2" type="ORF">NF27_DG00020</name>
</gene>
<dbReference type="EMBL" id="JSWE01000083">
    <property type="protein sequence ID" value="KIE05715.1"/>
    <property type="molecule type" value="Genomic_DNA"/>
</dbReference>
<evidence type="ECO:0000313" key="3">
    <source>
        <dbReference type="Proteomes" id="UP000031258"/>
    </source>
</evidence>
<dbReference type="STRING" id="86105.NF27_DG00020"/>
<protein>
    <submittedName>
        <fullName evidence="2">Plasmid pRiA4b ORF-3-like protein</fullName>
    </submittedName>
</protein>
<dbReference type="InterPro" id="IPR024047">
    <property type="entry name" value="MM3350-like_sf"/>
</dbReference>
<proteinExistence type="predicted"/>
<evidence type="ECO:0000259" key="1">
    <source>
        <dbReference type="Pfam" id="PF07929"/>
    </source>
</evidence>
<dbReference type="Proteomes" id="UP000031258">
    <property type="component" value="Unassembled WGS sequence"/>
</dbReference>
<comment type="caution">
    <text evidence="2">The sequence shown here is derived from an EMBL/GenBank/DDBJ whole genome shotgun (WGS) entry which is preliminary data.</text>
</comment>
<evidence type="ECO:0000313" key="2">
    <source>
        <dbReference type="EMBL" id="KIE05715.1"/>
    </source>
</evidence>
<dbReference type="InterPro" id="IPR012912">
    <property type="entry name" value="Plasmid_pRiA4b_Orf3-like"/>
</dbReference>
<organism evidence="2 3">
    <name type="scientific">Candidatus Jidaibacter acanthamoebae</name>
    <dbReference type="NCBI Taxonomy" id="86105"/>
    <lineage>
        <taxon>Bacteria</taxon>
        <taxon>Pseudomonadati</taxon>
        <taxon>Pseudomonadota</taxon>
        <taxon>Alphaproteobacteria</taxon>
        <taxon>Rickettsiales</taxon>
        <taxon>Candidatus Midichloriaceae</taxon>
        <taxon>Candidatus Jidaibacter</taxon>
    </lineage>
</organism>
<sequence>MLVSSDTSIADLHYYMQIIMSWEGIHLHQFIIRGKSYGIYYAGGMSFRENPRCSVLIS</sequence>
<name>A0A0C1R087_9RICK</name>
<accession>A0A0C1R087</accession>
<reference evidence="2 3" key="1">
    <citation type="submission" date="2014-11" db="EMBL/GenBank/DDBJ databases">
        <title>A Rickettsiales Symbiont of Amoebae With Ancient Features.</title>
        <authorList>
            <person name="Schulz F."/>
            <person name="Martijn J."/>
            <person name="Wascher F."/>
            <person name="Kostanjsek R."/>
            <person name="Ettema T.J."/>
            <person name="Horn M."/>
        </authorList>
    </citation>
    <scope>NUCLEOTIDE SEQUENCE [LARGE SCALE GENOMIC DNA]</scope>
    <source>
        <strain evidence="2 3">UWC36</strain>
    </source>
</reference>
<dbReference type="SUPFAM" id="SSF159941">
    <property type="entry name" value="MM3350-like"/>
    <property type="match status" value="1"/>
</dbReference>
<dbReference type="Pfam" id="PF07929">
    <property type="entry name" value="PRiA4_ORF3"/>
    <property type="match status" value="1"/>
</dbReference>
<dbReference type="Gene3D" id="3.10.290.30">
    <property type="entry name" value="MM3350-like"/>
    <property type="match status" value="1"/>
</dbReference>